<evidence type="ECO:0000313" key="2">
    <source>
        <dbReference type="Proteomes" id="UP000030129"/>
    </source>
</evidence>
<name>A0A0A2LJ58_9FLAO</name>
<protein>
    <submittedName>
        <fullName evidence="1">Uncharacterized protein</fullName>
    </submittedName>
</protein>
<organism evidence="1 2">
    <name type="scientific">Flavobacterium beibuense F44-8</name>
    <dbReference type="NCBI Taxonomy" id="1406840"/>
    <lineage>
        <taxon>Bacteria</taxon>
        <taxon>Pseudomonadati</taxon>
        <taxon>Bacteroidota</taxon>
        <taxon>Flavobacteriia</taxon>
        <taxon>Flavobacteriales</taxon>
        <taxon>Flavobacteriaceae</taxon>
        <taxon>Flavobacterium</taxon>
    </lineage>
</organism>
<evidence type="ECO:0000313" key="1">
    <source>
        <dbReference type="EMBL" id="KGO79959.1"/>
    </source>
</evidence>
<keyword evidence="2" id="KW-1185">Reference proteome</keyword>
<comment type="caution">
    <text evidence="1">The sequence shown here is derived from an EMBL/GenBank/DDBJ whole genome shotgun (WGS) entry which is preliminary data.</text>
</comment>
<dbReference type="STRING" id="1406840.Q763_12205"/>
<gene>
    <name evidence="1" type="ORF">Q763_12205</name>
</gene>
<sequence>MIDLINRIFQAAELEEKPNTDFKTYVLKEQKNYWVIAQYDGDNINNVLNDQIELFVKTKELVQESTFDKNVNLLILNKVPKLQDVKFDNLLHIEENPYHFKKSILYYTDEELKNLNATIGESNALTAIETLILKDEIFEQHKTNFDANSFESLIYRIAIKIPFIKIGITQTNNLKSLEEINKKSVENNPLDEILEQDFFMLDEEDFNAMTNETILEKLKAILPNEDQQN</sequence>
<accession>A0A0A2LJ58</accession>
<dbReference type="InterPro" id="IPR046905">
    <property type="entry name" value="ABC-3C_MC1"/>
</dbReference>
<dbReference type="Pfam" id="PF20289">
    <property type="entry name" value="MComp1"/>
    <property type="match status" value="1"/>
</dbReference>
<dbReference type="RefSeq" id="WP_035134574.1">
    <property type="nucleotide sequence ID" value="NZ_JRLV01000014.1"/>
</dbReference>
<reference evidence="1 2" key="1">
    <citation type="submission" date="2013-09" db="EMBL/GenBank/DDBJ databases">
        <authorList>
            <person name="Zeng Z."/>
            <person name="Chen C."/>
        </authorList>
    </citation>
    <scope>NUCLEOTIDE SEQUENCE [LARGE SCALE GENOMIC DNA]</scope>
    <source>
        <strain evidence="1 2">F44-8</strain>
    </source>
</reference>
<dbReference type="Proteomes" id="UP000030129">
    <property type="component" value="Unassembled WGS sequence"/>
</dbReference>
<dbReference type="EMBL" id="JRLV01000014">
    <property type="protein sequence ID" value="KGO79959.1"/>
    <property type="molecule type" value="Genomic_DNA"/>
</dbReference>
<dbReference type="AlphaFoldDB" id="A0A0A2LJ58"/>
<proteinExistence type="predicted"/>